<dbReference type="GO" id="GO:0070180">
    <property type="term" value="F:large ribosomal subunit rRNA binding"/>
    <property type="evidence" value="ECO:0007669"/>
    <property type="project" value="UniProtKB-UniRule"/>
</dbReference>
<evidence type="ECO:0000256" key="6">
    <source>
        <dbReference type="HAMAP-Rule" id="MF_00362"/>
    </source>
</evidence>
<keyword evidence="8" id="KW-1185">Reference proteome</keyword>
<evidence type="ECO:0000256" key="3">
    <source>
        <dbReference type="ARBA" id="ARBA00022980"/>
    </source>
</evidence>
<dbReference type="STRING" id="1123029.SAMN02745172_02971"/>
<dbReference type="Pfam" id="PF00466">
    <property type="entry name" value="Ribosomal_L10"/>
    <property type="match status" value="1"/>
</dbReference>
<keyword evidence="6" id="KW-0699">rRNA-binding</keyword>
<dbReference type="GO" id="GO:0015934">
    <property type="term" value="C:large ribosomal subunit"/>
    <property type="evidence" value="ECO:0007669"/>
    <property type="project" value="InterPro"/>
</dbReference>
<sequence>MATGAWIFRAPFGVRQVDRAEKRELVTSLHGVFENTGVVVVAHYQGLTVAQMSALRGRMKAAGASLKVAKNRLVKLALQGTEAEGISGLFTGPTVIAYSADPVAAPKIAVEFAKGNDKFVVLGGALGRQTLNAEGVKALATMPSLDELRARLVGMINTPATRIAGVLQAPAGQLARVFNAYATKDEAA</sequence>
<dbReference type="InterPro" id="IPR047865">
    <property type="entry name" value="Ribosomal_uL10_bac_type"/>
</dbReference>
<protein>
    <recommendedName>
        <fullName evidence="5 6">Large ribosomal subunit protein uL10</fullName>
    </recommendedName>
</protein>
<dbReference type="AlphaFoldDB" id="A0A1M7ZN30"/>
<reference evidence="7 8" key="1">
    <citation type="submission" date="2016-12" db="EMBL/GenBank/DDBJ databases">
        <authorList>
            <person name="Song W.-J."/>
            <person name="Kurnit D.M."/>
        </authorList>
    </citation>
    <scope>NUCLEOTIDE SEQUENCE [LARGE SCALE GENOMIC DNA]</scope>
    <source>
        <strain evidence="7 8">DSM 19599</strain>
    </source>
</reference>
<name>A0A1M7ZN30_9HYPH</name>
<proteinExistence type="inferred from homology"/>
<comment type="function">
    <text evidence="1 6">Forms part of the ribosomal stalk, playing a central role in the interaction of the ribosome with GTP-bound translation factors.</text>
</comment>
<dbReference type="GO" id="GO:0006412">
    <property type="term" value="P:translation"/>
    <property type="evidence" value="ECO:0007669"/>
    <property type="project" value="UniProtKB-UniRule"/>
</dbReference>
<dbReference type="NCBIfam" id="NF000955">
    <property type="entry name" value="PRK00099.1-1"/>
    <property type="match status" value="1"/>
</dbReference>
<dbReference type="InterPro" id="IPR022973">
    <property type="entry name" value="Ribosomal_uL10_bac"/>
</dbReference>
<dbReference type="InterPro" id="IPR043141">
    <property type="entry name" value="Ribosomal_uL10-like_sf"/>
</dbReference>
<evidence type="ECO:0000256" key="4">
    <source>
        <dbReference type="ARBA" id="ARBA00023274"/>
    </source>
</evidence>
<keyword evidence="6" id="KW-0694">RNA-binding</keyword>
<keyword evidence="3 6" id="KW-0689">Ribosomal protein</keyword>
<evidence type="ECO:0000313" key="8">
    <source>
        <dbReference type="Proteomes" id="UP000186406"/>
    </source>
</evidence>
<dbReference type="Gene3D" id="6.10.250.290">
    <property type="match status" value="1"/>
</dbReference>
<keyword evidence="4 6" id="KW-0687">Ribonucleoprotein</keyword>
<evidence type="ECO:0000313" key="7">
    <source>
        <dbReference type="EMBL" id="SHO66314.1"/>
    </source>
</evidence>
<dbReference type="PROSITE" id="PS01109">
    <property type="entry name" value="RIBOSOMAL_L10"/>
    <property type="match status" value="1"/>
</dbReference>
<dbReference type="Gene3D" id="3.30.70.1730">
    <property type="match status" value="1"/>
</dbReference>
<dbReference type="InterPro" id="IPR001790">
    <property type="entry name" value="Ribosomal_uL10"/>
</dbReference>
<dbReference type="GO" id="GO:0003735">
    <property type="term" value="F:structural constituent of ribosome"/>
    <property type="evidence" value="ECO:0007669"/>
    <property type="project" value="InterPro"/>
</dbReference>
<dbReference type="SUPFAM" id="SSF160369">
    <property type="entry name" value="Ribosomal protein L10-like"/>
    <property type="match status" value="1"/>
</dbReference>
<dbReference type="PANTHER" id="PTHR11560">
    <property type="entry name" value="39S RIBOSOMAL PROTEIN L10, MITOCHONDRIAL"/>
    <property type="match status" value="1"/>
</dbReference>
<evidence type="ECO:0000256" key="1">
    <source>
        <dbReference type="ARBA" id="ARBA00002633"/>
    </source>
</evidence>
<organism evidence="7 8">
    <name type="scientific">Pseudoxanthobacter soli DSM 19599</name>
    <dbReference type="NCBI Taxonomy" id="1123029"/>
    <lineage>
        <taxon>Bacteria</taxon>
        <taxon>Pseudomonadati</taxon>
        <taxon>Pseudomonadota</taxon>
        <taxon>Alphaproteobacteria</taxon>
        <taxon>Hyphomicrobiales</taxon>
        <taxon>Segnochrobactraceae</taxon>
        <taxon>Pseudoxanthobacter</taxon>
    </lineage>
</organism>
<dbReference type="EMBL" id="FRXO01000005">
    <property type="protein sequence ID" value="SHO66314.1"/>
    <property type="molecule type" value="Genomic_DNA"/>
</dbReference>
<comment type="similarity">
    <text evidence="2 6">Belongs to the universal ribosomal protein uL10 family.</text>
</comment>
<dbReference type="InterPro" id="IPR002363">
    <property type="entry name" value="Ribosomal_uL10_CS_bac"/>
</dbReference>
<accession>A0A1M7ZN30</accession>
<comment type="subunit">
    <text evidence="6">Part of the ribosomal stalk of the 50S ribosomal subunit. The N-terminus interacts with L11 and the large rRNA to form the base of the stalk. The C-terminus forms an elongated spine to which L12 dimers bind in a sequential fashion forming a multimeric L10(L12)X complex.</text>
</comment>
<gene>
    <name evidence="6" type="primary">rplJ</name>
    <name evidence="7" type="ORF">SAMN02745172_02971</name>
</gene>
<dbReference type="CDD" id="cd05797">
    <property type="entry name" value="Ribosomal_L10"/>
    <property type="match status" value="1"/>
</dbReference>
<dbReference type="HAMAP" id="MF_00362">
    <property type="entry name" value="Ribosomal_uL10"/>
    <property type="match status" value="1"/>
</dbReference>
<evidence type="ECO:0000256" key="5">
    <source>
        <dbReference type="ARBA" id="ARBA00035202"/>
    </source>
</evidence>
<evidence type="ECO:0000256" key="2">
    <source>
        <dbReference type="ARBA" id="ARBA00008889"/>
    </source>
</evidence>
<dbReference type="Proteomes" id="UP000186406">
    <property type="component" value="Unassembled WGS sequence"/>
</dbReference>